<keyword evidence="2" id="KW-1185">Reference proteome</keyword>
<dbReference type="RefSeq" id="WP_117814475.1">
    <property type="nucleotide sequence ID" value="NZ_JAAINI010000034.1"/>
</dbReference>
<dbReference type="EMBL" id="JAAITQ010000036">
    <property type="protein sequence ID" value="NSE17555.1"/>
    <property type="molecule type" value="Genomic_DNA"/>
</dbReference>
<evidence type="ECO:0000313" key="1">
    <source>
        <dbReference type="EMBL" id="NSE17555.1"/>
    </source>
</evidence>
<evidence type="ECO:0000313" key="2">
    <source>
        <dbReference type="Proteomes" id="UP000768180"/>
    </source>
</evidence>
<organism evidence="1 2">
    <name type="scientific">Fusicatenibacter saccharivorans</name>
    <dbReference type="NCBI Taxonomy" id="1150298"/>
    <lineage>
        <taxon>Bacteria</taxon>
        <taxon>Bacillati</taxon>
        <taxon>Bacillota</taxon>
        <taxon>Clostridia</taxon>
        <taxon>Lachnospirales</taxon>
        <taxon>Lachnospiraceae</taxon>
        <taxon>Fusicatenibacter</taxon>
    </lineage>
</organism>
<sequence length="80" mass="9239">MKRELPAGAEKRCFVRSSFCFSDFEKLLLTTNTPIGIQGGNSVKKLEEFLELGRNEEGHHAGMRRQEQKAFRLPCVNRLW</sequence>
<proteinExistence type="predicted"/>
<name>A0ABX2GIL3_9FIRM</name>
<accession>A0ABX2GIL3</accession>
<comment type="caution">
    <text evidence="1">The sequence shown here is derived from an EMBL/GenBank/DDBJ whole genome shotgun (WGS) entry which is preliminary data.</text>
</comment>
<protein>
    <submittedName>
        <fullName evidence="1">Uncharacterized protein</fullName>
    </submittedName>
</protein>
<reference evidence="1 2" key="1">
    <citation type="journal article" date="2020" name="Cell Host Microbe">
        <title>Functional and Genomic Variation between Human-Derived Isolates of Lachnospiraceae Reveals Inter- and Intra-Species Diversity.</title>
        <authorList>
            <person name="Sorbara M.T."/>
            <person name="Littmann E.R."/>
            <person name="Fontana E."/>
            <person name="Moody T.U."/>
            <person name="Kohout C.E."/>
            <person name="Gjonbalaj M."/>
            <person name="Eaton V."/>
            <person name="Seok R."/>
            <person name="Leiner I.M."/>
            <person name="Pamer E.G."/>
        </authorList>
    </citation>
    <scope>NUCLEOTIDE SEQUENCE [LARGE SCALE GENOMIC DNA]</scope>
    <source>
        <strain evidence="1 2">MSK.14.54</strain>
    </source>
</reference>
<dbReference type="Proteomes" id="UP000768180">
    <property type="component" value="Unassembled WGS sequence"/>
</dbReference>
<gene>
    <name evidence="1" type="ORF">G5B05_14370</name>
</gene>